<comment type="caution">
    <text evidence="13">Lacks conserved residue(s) required for the propagation of feature annotation.</text>
</comment>
<evidence type="ECO:0000259" key="19">
    <source>
        <dbReference type="Pfam" id="PF07479"/>
    </source>
</evidence>
<dbReference type="FunFam" id="1.10.1040.10:FF:000001">
    <property type="entry name" value="Glycerol-3-phosphate dehydrogenase [NAD(P)+]"/>
    <property type="match status" value="1"/>
</dbReference>
<dbReference type="AlphaFoldDB" id="A0A852XAH6"/>
<evidence type="ECO:0000256" key="8">
    <source>
        <dbReference type="ARBA" id="ARBA00023264"/>
    </source>
</evidence>
<evidence type="ECO:0000313" key="20">
    <source>
        <dbReference type="EMBL" id="NYG35551.1"/>
    </source>
</evidence>
<feature type="active site" description="Proton acceptor" evidence="13 14">
    <location>
        <position position="191"/>
    </location>
</feature>
<evidence type="ECO:0000313" key="21">
    <source>
        <dbReference type="Proteomes" id="UP000592181"/>
    </source>
</evidence>
<comment type="subcellular location">
    <subcellularLocation>
        <location evidence="13">Cytoplasm</location>
    </subcellularLocation>
</comment>
<dbReference type="PIRSF" id="PIRSF000114">
    <property type="entry name" value="Glycerol-3-P_dh"/>
    <property type="match status" value="1"/>
</dbReference>
<sequence>MSHIAVFGAGSWGTAFSTILAGGGNDVRIWGRRQEVVDQINAGVNEDYLPQTRLSERISASTDPEEVVGDAEIVVLSVPSQSLRDNLTGWAPLLAGGDRVVVSLMKGVELGTTKRMSEVIAEVGQVPTERIAVVSGPNLAREIVQQQPAASVVACADVASAERVAAACSTDYFRPYTSADIVGAEVGGAVKNVIALAVGMAEGMGLGDNTKASIITRGLAETTRLGVALGADPRTLSGLAGVGDLIATCMSPLSRNHAFGVSLGQGMTVEQVQAEKRQTAEGVKSCASILELARHHGVDVPITEQVNNAVNHGHSVQNMVRALLSRARKHETD</sequence>
<organism evidence="20 21">
    <name type="scientific">Janibacter alkaliphilus</name>
    <dbReference type="NCBI Taxonomy" id="1069963"/>
    <lineage>
        <taxon>Bacteria</taxon>
        <taxon>Bacillati</taxon>
        <taxon>Actinomycetota</taxon>
        <taxon>Actinomycetes</taxon>
        <taxon>Micrococcales</taxon>
        <taxon>Intrasporangiaceae</taxon>
        <taxon>Janibacter</taxon>
    </lineage>
</organism>
<feature type="binding site" evidence="13">
    <location>
        <position position="136"/>
    </location>
    <ligand>
        <name>sn-glycerol 3-phosphate</name>
        <dbReference type="ChEBI" id="CHEBI:57597"/>
    </ligand>
</feature>
<keyword evidence="21" id="KW-1185">Reference proteome</keyword>
<evidence type="ECO:0000256" key="17">
    <source>
        <dbReference type="RuleBase" id="RU000437"/>
    </source>
</evidence>
<comment type="catalytic activity">
    <reaction evidence="13">
        <text>sn-glycerol 3-phosphate + NAD(+) = dihydroxyacetone phosphate + NADH + H(+)</text>
        <dbReference type="Rhea" id="RHEA:11092"/>
        <dbReference type="ChEBI" id="CHEBI:15378"/>
        <dbReference type="ChEBI" id="CHEBI:57540"/>
        <dbReference type="ChEBI" id="CHEBI:57597"/>
        <dbReference type="ChEBI" id="CHEBI:57642"/>
        <dbReference type="ChEBI" id="CHEBI:57945"/>
        <dbReference type="EC" id="1.1.1.94"/>
    </reaction>
</comment>
<feature type="binding site" evidence="13">
    <location>
        <position position="281"/>
    </location>
    <ligand>
        <name>NADPH</name>
        <dbReference type="ChEBI" id="CHEBI:57783"/>
    </ligand>
</feature>
<comment type="caution">
    <text evidence="20">The sequence shown here is derived from an EMBL/GenBank/DDBJ whole genome shotgun (WGS) entry which is preliminary data.</text>
</comment>
<feature type="binding site" evidence="13">
    <location>
        <position position="191"/>
    </location>
    <ligand>
        <name>sn-glycerol 3-phosphate</name>
        <dbReference type="ChEBI" id="CHEBI:57597"/>
    </ligand>
</feature>
<dbReference type="Gene3D" id="3.40.50.720">
    <property type="entry name" value="NAD(P)-binding Rossmann-like Domain"/>
    <property type="match status" value="1"/>
</dbReference>
<feature type="binding site" evidence="13">
    <location>
        <position position="48"/>
    </location>
    <ligand>
        <name>NADPH</name>
        <dbReference type="ChEBI" id="CHEBI:57783"/>
    </ligand>
</feature>
<feature type="binding site" evidence="16">
    <location>
        <begin position="8"/>
        <end position="13"/>
    </location>
    <ligand>
        <name>NAD(+)</name>
        <dbReference type="ChEBI" id="CHEBI:57540"/>
    </ligand>
</feature>
<feature type="binding site" evidence="13">
    <location>
        <position position="11"/>
    </location>
    <ligand>
        <name>NADPH</name>
        <dbReference type="ChEBI" id="CHEBI:57783"/>
    </ligand>
</feature>
<feature type="domain" description="Glycerol-3-phosphate dehydrogenase NAD-dependent C-terminal" evidence="19">
    <location>
        <begin position="180"/>
        <end position="320"/>
    </location>
</feature>
<dbReference type="GO" id="GO:0006650">
    <property type="term" value="P:glycerophospholipid metabolic process"/>
    <property type="evidence" value="ECO:0007669"/>
    <property type="project" value="UniProtKB-UniRule"/>
</dbReference>
<feature type="binding site" evidence="13">
    <location>
        <position position="256"/>
    </location>
    <ligand>
        <name>sn-glycerol 3-phosphate</name>
        <dbReference type="ChEBI" id="CHEBI:57597"/>
    </ligand>
</feature>
<dbReference type="GO" id="GO:0046168">
    <property type="term" value="P:glycerol-3-phosphate catabolic process"/>
    <property type="evidence" value="ECO:0007669"/>
    <property type="project" value="InterPro"/>
</dbReference>
<comment type="catalytic activity">
    <reaction evidence="9">
        <text>sn-glycerol 3-phosphate + NADP(+) = dihydroxyacetone phosphate + NADPH + H(+)</text>
        <dbReference type="Rhea" id="RHEA:11096"/>
        <dbReference type="ChEBI" id="CHEBI:15378"/>
        <dbReference type="ChEBI" id="CHEBI:57597"/>
        <dbReference type="ChEBI" id="CHEBI:57642"/>
        <dbReference type="ChEBI" id="CHEBI:57783"/>
        <dbReference type="ChEBI" id="CHEBI:58349"/>
        <dbReference type="EC" id="1.1.1.94"/>
    </reaction>
    <physiologicalReaction direction="right-to-left" evidence="9">
        <dbReference type="Rhea" id="RHEA:11098"/>
    </physiologicalReaction>
</comment>
<feature type="binding site" evidence="13">
    <location>
        <position position="254"/>
    </location>
    <ligand>
        <name>sn-glycerol 3-phosphate</name>
        <dbReference type="ChEBI" id="CHEBI:57597"/>
    </ligand>
</feature>
<keyword evidence="13" id="KW-0963">Cytoplasm</keyword>
<dbReference type="UniPathway" id="UPA00940"/>
<evidence type="ECO:0000256" key="12">
    <source>
        <dbReference type="ARBA" id="ARBA00080511"/>
    </source>
</evidence>
<feature type="binding site" evidence="15">
    <location>
        <begin position="255"/>
        <end position="256"/>
    </location>
    <ligand>
        <name>substrate</name>
    </ligand>
</feature>
<dbReference type="PANTHER" id="PTHR11728">
    <property type="entry name" value="GLYCEROL-3-PHOSPHATE DEHYDROGENASE"/>
    <property type="match status" value="1"/>
</dbReference>
<dbReference type="GO" id="GO:0008654">
    <property type="term" value="P:phospholipid biosynthetic process"/>
    <property type="evidence" value="ECO:0007669"/>
    <property type="project" value="UniProtKB-KW"/>
</dbReference>
<comment type="pathway">
    <text evidence="13">Membrane lipid metabolism; glycerophospholipid metabolism.</text>
</comment>
<evidence type="ECO:0000256" key="14">
    <source>
        <dbReference type="PIRSR" id="PIRSR000114-1"/>
    </source>
</evidence>
<feature type="domain" description="Glycerol-3-phosphate dehydrogenase NAD-dependent N-terminal" evidence="18">
    <location>
        <begin position="4"/>
        <end position="159"/>
    </location>
</feature>
<dbReference type="GO" id="GO:0051287">
    <property type="term" value="F:NAD binding"/>
    <property type="evidence" value="ECO:0007669"/>
    <property type="project" value="InterPro"/>
</dbReference>
<evidence type="ECO:0000256" key="4">
    <source>
        <dbReference type="ARBA" id="ARBA00023002"/>
    </source>
</evidence>
<evidence type="ECO:0000256" key="9">
    <source>
        <dbReference type="ARBA" id="ARBA00052716"/>
    </source>
</evidence>
<dbReference type="FunFam" id="3.40.50.720:FF:000019">
    <property type="entry name" value="Glycerol-3-phosphate dehydrogenase [NAD(P)+]"/>
    <property type="match status" value="1"/>
</dbReference>
<dbReference type="InterPro" id="IPR036291">
    <property type="entry name" value="NAD(P)-bd_dom_sf"/>
</dbReference>
<comment type="similarity">
    <text evidence="1 13 17">Belongs to the NAD-dependent glycerol-3-phosphate dehydrogenase family.</text>
</comment>
<feature type="binding site" evidence="13">
    <location>
        <position position="244"/>
    </location>
    <ligand>
        <name>sn-glycerol 3-phosphate</name>
        <dbReference type="ChEBI" id="CHEBI:57597"/>
    </ligand>
</feature>
<feature type="binding site" evidence="13">
    <location>
        <position position="33"/>
    </location>
    <ligand>
        <name>NADPH</name>
        <dbReference type="ChEBI" id="CHEBI:57783"/>
    </ligand>
</feature>
<keyword evidence="4 13" id="KW-0560">Oxidoreductase</keyword>
<dbReference type="GO" id="GO:0005975">
    <property type="term" value="P:carbohydrate metabolic process"/>
    <property type="evidence" value="ECO:0007669"/>
    <property type="project" value="InterPro"/>
</dbReference>
<dbReference type="EC" id="1.1.1.94" evidence="10 13"/>
<dbReference type="InterPro" id="IPR008927">
    <property type="entry name" value="6-PGluconate_DH-like_C_sf"/>
</dbReference>
<evidence type="ECO:0000256" key="5">
    <source>
        <dbReference type="ARBA" id="ARBA00023027"/>
    </source>
</evidence>
<keyword evidence="3 13" id="KW-0521">NADP</keyword>
<dbReference type="SUPFAM" id="SSF48179">
    <property type="entry name" value="6-phosphogluconate dehydrogenase C-terminal domain-like"/>
    <property type="match status" value="1"/>
</dbReference>
<evidence type="ECO:0000256" key="10">
    <source>
        <dbReference type="ARBA" id="ARBA00066687"/>
    </source>
</evidence>
<dbReference type="NCBIfam" id="NF000940">
    <property type="entry name" value="PRK00094.1-2"/>
    <property type="match status" value="1"/>
</dbReference>
<feature type="binding site" evidence="16">
    <location>
        <position position="255"/>
    </location>
    <ligand>
        <name>NAD(+)</name>
        <dbReference type="ChEBI" id="CHEBI:57540"/>
    </ligand>
</feature>
<keyword evidence="13" id="KW-0547">Nucleotide-binding</keyword>
<evidence type="ECO:0000256" key="2">
    <source>
        <dbReference type="ARBA" id="ARBA00022516"/>
    </source>
</evidence>
<dbReference type="Pfam" id="PF01210">
    <property type="entry name" value="NAD_Gly3P_dh_N"/>
    <property type="match status" value="1"/>
</dbReference>
<feature type="binding site" evidence="13">
    <location>
        <position position="140"/>
    </location>
    <ligand>
        <name>NADPH</name>
        <dbReference type="ChEBI" id="CHEBI:57783"/>
    </ligand>
</feature>
<dbReference type="NCBIfam" id="NF000942">
    <property type="entry name" value="PRK00094.1-4"/>
    <property type="match status" value="1"/>
</dbReference>
<gene>
    <name evidence="13" type="primary">gpsA</name>
    <name evidence="20" type="ORF">BJY28_000020</name>
</gene>
<keyword evidence="5 13" id="KW-0520">NAD</keyword>
<comment type="function">
    <text evidence="13">Catalyzes the reduction of the glycolytic intermediate dihydroxyacetone phosphate (DHAP) to sn-glycerol 3-phosphate (G3P), the key precursor for phospholipid synthesis.</text>
</comment>
<dbReference type="Proteomes" id="UP000592181">
    <property type="component" value="Unassembled WGS sequence"/>
</dbReference>
<evidence type="ECO:0000256" key="13">
    <source>
        <dbReference type="HAMAP-Rule" id="MF_00394"/>
    </source>
</evidence>
<dbReference type="InterPro" id="IPR006109">
    <property type="entry name" value="G3P_DH_NAD-dep_C"/>
</dbReference>
<feature type="binding site" evidence="13">
    <location>
        <position position="12"/>
    </location>
    <ligand>
        <name>NADPH</name>
        <dbReference type="ChEBI" id="CHEBI:57783"/>
    </ligand>
</feature>
<feature type="binding site" evidence="13">
    <location>
        <position position="106"/>
    </location>
    <ligand>
        <name>NADPH</name>
        <dbReference type="ChEBI" id="CHEBI:57783"/>
    </ligand>
</feature>
<dbReference type="PRINTS" id="PR00077">
    <property type="entry name" value="GPDHDRGNASE"/>
</dbReference>
<reference evidence="20 21" key="1">
    <citation type="submission" date="2020-07" db="EMBL/GenBank/DDBJ databases">
        <title>Sequencing the genomes of 1000 actinobacteria strains.</title>
        <authorList>
            <person name="Klenk H.-P."/>
        </authorList>
    </citation>
    <scope>NUCLEOTIDE SEQUENCE [LARGE SCALE GENOMIC DNA]</scope>
    <source>
        <strain evidence="20 21">DSM 24723</strain>
    </source>
</reference>
<evidence type="ECO:0000259" key="18">
    <source>
        <dbReference type="Pfam" id="PF01210"/>
    </source>
</evidence>
<evidence type="ECO:0000256" key="11">
    <source>
        <dbReference type="ARBA" id="ARBA00069372"/>
    </source>
</evidence>
<proteinExistence type="inferred from homology"/>
<keyword evidence="2 13" id="KW-0444">Lipid biosynthesis</keyword>
<accession>A0A852XAH6</accession>
<feature type="binding site" evidence="13">
    <location>
        <position position="32"/>
    </location>
    <ligand>
        <name>NADPH</name>
        <dbReference type="ChEBI" id="CHEBI:57783"/>
    </ligand>
</feature>
<evidence type="ECO:0000256" key="7">
    <source>
        <dbReference type="ARBA" id="ARBA00023209"/>
    </source>
</evidence>
<dbReference type="InterPro" id="IPR013328">
    <property type="entry name" value="6PGD_dom2"/>
</dbReference>
<feature type="binding site" evidence="13">
    <location>
        <position position="255"/>
    </location>
    <ligand>
        <name>sn-glycerol 3-phosphate</name>
        <dbReference type="ChEBI" id="CHEBI:57597"/>
    </ligand>
</feature>
<dbReference type="PROSITE" id="PS00957">
    <property type="entry name" value="NAD_G3PDH"/>
    <property type="match status" value="1"/>
</dbReference>
<evidence type="ECO:0000256" key="3">
    <source>
        <dbReference type="ARBA" id="ARBA00022857"/>
    </source>
</evidence>
<dbReference type="GO" id="GO:0046167">
    <property type="term" value="P:glycerol-3-phosphate biosynthetic process"/>
    <property type="evidence" value="ECO:0007669"/>
    <property type="project" value="UniProtKB-UniRule"/>
</dbReference>
<dbReference type="RefSeq" id="WP_179461206.1">
    <property type="nucleotide sequence ID" value="NZ_JACBZX010000001.1"/>
</dbReference>
<evidence type="ECO:0000256" key="1">
    <source>
        <dbReference type="ARBA" id="ARBA00011009"/>
    </source>
</evidence>
<dbReference type="PANTHER" id="PTHR11728:SF1">
    <property type="entry name" value="GLYCEROL-3-PHOSPHATE DEHYDROGENASE [NAD(+)] 2, CHLOROPLASTIC"/>
    <property type="match status" value="1"/>
</dbReference>
<evidence type="ECO:0000256" key="16">
    <source>
        <dbReference type="PIRSR" id="PIRSR000114-3"/>
    </source>
</evidence>
<dbReference type="HAMAP" id="MF_00394">
    <property type="entry name" value="NAD_Glyc3P_dehydrog"/>
    <property type="match status" value="1"/>
</dbReference>
<name>A0A852XAH6_9MICO</name>
<evidence type="ECO:0000256" key="6">
    <source>
        <dbReference type="ARBA" id="ARBA00023098"/>
    </source>
</evidence>
<dbReference type="GO" id="GO:0047952">
    <property type="term" value="F:glycerol-3-phosphate dehydrogenase [NAD(P)+] activity"/>
    <property type="evidence" value="ECO:0007669"/>
    <property type="project" value="UniProtKB-UniRule"/>
</dbReference>
<dbReference type="Pfam" id="PF07479">
    <property type="entry name" value="NAD_Gly3P_dh_C"/>
    <property type="match status" value="1"/>
</dbReference>
<dbReference type="InterPro" id="IPR011128">
    <property type="entry name" value="G3P_DH_NAD-dep_N"/>
</dbReference>
<evidence type="ECO:0000256" key="15">
    <source>
        <dbReference type="PIRSR" id="PIRSR000114-2"/>
    </source>
</evidence>
<feature type="binding site" evidence="13">
    <location>
        <position position="255"/>
    </location>
    <ligand>
        <name>NADPH</name>
        <dbReference type="ChEBI" id="CHEBI:57783"/>
    </ligand>
</feature>
<dbReference type="InterPro" id="IPR006168">
    <property type="entry name" value="G3P_DH_NAD-dep"/>
</dbReference>
<keyword evidence="6 13" id="KW-0443">Lipid metabolism</keyword>
<keyword evidence="8 13" id="KW-1208">Phospholipid metabolism</keyword>
<dbReference type="GO" id="GO:0005829">
    <property type="term" value="C:cytosol"/>
    <property type="evidence" value="ECO:0007669"/>
    <property type="project" value="TreeGrafter"/>
</dbReference>
<feature type="binding site" evidence="16">
    <location>
        <position position="140"/>
    </location>
    <ligand>
        <name>NAD(+)</name>
        <dbReference type="ChEBI" id="CHEBI:57540"/>
    </ligand>
</feature>
<dbReference type="SUPFAM" id="SSF51735">
    <property type="entry name" value="NAD(P)-binding Rossmann-fold domains"/>
    <property type="match status" value="1"/>
</dbReference>
<dbReference type="EMBL" id="JACBZX010000001">
    <property type="protein sequence ID" value="NYG35551.1"/>
    <property type="molecule type" value="Genomic_DNA"/>
</dbReference>
<dbReference type="Gene3D" id="1.10.1040.10">
    <property type="entry name" value="N-(1-d-carboxylethyl)-l-norvaline Dehydrogenase, domain 2"/>
    <property type="match status" value="1"/>
</dbReference>
<protein>
    <recommendedName>
        <fullName evidence="11 13">Glycerol-3-phosphate dehydrogenase [NAD(P)+]</fullName>
        <ecNumber evidence="10 13">1.1.1.94</ecNumber>
    </recommendedName>
    <alternativeName>
        <fullName evidence="13">NAD(P)(+)-dependent glycerol-3-phosphate dehydrogenase</fullName>
    </alternativeName>
    <alternativeName>
        <fullName evidence="12 13">NAD(P)H-dependent dihydroxyacetone-phosphate reductase</fullName>
    </alternativeName>
</protein>
<feature type="binding site" evidence="15">
    <location>
        <position position="106"/>
    </location>
    <ligand>
        <name>substrate</name>
    </ligand>
</feature>
<keyword evidence="7 13" id="KW-0594">Phospholipid biosynthesis</keyword>
<feature type="binding site" evidence="13">
    <location>
        <position position="106"/>
    </location>
    <ligand>
        <name>sn-glycerol 3-phosphate</name>
        <dbReference type="ChEBI" id="CHEBI:57597"/>
    </ligand>
</feature>